<proteinExistence type="predicted"/>
<evidence type="ECO:0000313" key="1">
    <source>
        <dbReference type="EMBL" id="OGM75909.1"/>
    </source>
</evidence>
<dbReference type="AlphaFoldDB" id="A0A1F8CJ81"/>
<evidence type="ECO:0000313" key="2">
    <source>
        <dbReference type="Proteomes" id="UP000177855"/>
    </source>
</evidence>
<reference evidence="1 2" key="1">
    <citation type="journal article" date="2016" name="Nat. Commun.">
        <title>Thousands of microbial genomes shed light on interconnected biogeochemical processes in an aquifer system.</title>
        <authorList>
            <person name="Anantharaman K."/>
            <person name="Brown C.T."/>
            <person name="Hug L.A."/>
            <person name="Sharon I."/>
            <person name="Castelle C.J."/>
            <person name="Probst A.J."/>
            <person name="Thomas B.C."/>
            <person name="Singh A."/>
            <person name="Wilkins M.J."/>
            <person name="Karaoz U."/>
            <person name="Brodie E.L."/>
            <person name="Williams K.H."/>
            <person name="Hubbard S.S."/>
            <person name="Banfield J.F."/>
        </authorList>
    </citation>
    <scope>NUCLEOTIDE SEQUENCE [LARGE SCALE GENOMIC DNA]</scope>
</reference>
<dbReference type="Gene3D" id="3.90.1720.10">
    <property type="entry name" value="endopeptidase domain like (from Nostoc punctiforme)"/>
    <property type="match status" value="1"/>
</dbReference>
<comment type="caution">
    <text evidence="1">The sequence shown here is derived from an EMBL/GenBank/DDBJ whole genome shotgun (WGS) entry which is preliminary data.</text>
</comment>
<dbReference type="InterPro" id="IPR038765">
    <property type="entry name" value="Papain-like_cys_pep_sf"/>
</dbReference>
<dbReference type="EMBL" id="MGHS01000045">
    <property type="protein sequence ID" value="OGM75909.1"/>
    <property type="molecule type" value="Genomic_DNA"/>
</dbReference>
<protein>
    <recommendedName>
        <fullName evidence="3">NlpC/P60 domain-containing protein</fullName>
    </recommendedName>
</protein>
<dbReference type="Proteomes" id="UP000177855">
    <property type="component" value="Unassembled WGS sequence"/>
</dbReference>
<gene>
    <name evidence="1" type="ORF">A2210_00940</name>
</gene>
<accession>A0A1F8CJ81</accession>
<dbReference type="STRING" id="1802532.A2210_00940"/>
<dbReference type="SUPFAM" id="SSF54001">
    <property type="entry name" value="Cysteine proteinases"/>
    <property type="match status" value="1"/>
</dbReference>
<evidence type="ECO:0008006" key="3">
    <source>
        <dbReference type="Google" id="ProtNLM"/>
    </source>
</evidence>
<sequence length="146" mass="16780">MAINPEILSLLDLPYNFGNGPDVKNVSPKDGVNCQQLTHMILATLFQIRLPTEMRSKEFYEDQKYFTQVLVKEATIGDVFIFGRPEENDYRKLHLAVFIGQDSDGSALLIHANGVDKQVSLWPLDKFSQHPRYEKLYAVKRLKQPK</sequence>
<organism evidence="1 2">
    <name type="scientific">Candidatus Woesebacteria bacterium RIFOXYA1_FULL_40_18</name>
    <dbReference type="NCBI Taxonomy" id="1802532"/>
    <lineage>
        <taxon>Bacteria</taxon>
        <taxon>Candidatus Woeseibacteriota</taxon>
    </lineage>
</organism>
<name>A0A1F8CJ81_9BACT</name>